<dbReference type="InterPro" id="IPR050131">
    <property type="entry name" value="Peptidase_S8_subtilisin-like"/>
</dbReference>
<dbReference type="InterPro" id="IPR037045">
    <property type="entry name" value="S8pro/Inhibitor_I9_sf"/>
</dbReference>
<evidence type="ECO:0000256" key="1">
    <source>
        <dbReference type="ARBA" id="ARBA00011073"/>
    </source>
</evidence>
<keyword evidence="2 9" id="KW-0645">Protease</keyword>
<dbReference type="AlphaFoldDB" id="A0A1I0CWE9"/>
<comment type="caution">
    <text evidence="5">Lacks conserved residue(s) required for the propagation of feature annotation.</text>
</comment>
<evidence type="ECO:0000256" key="2">
    <source>
        <dbReference type="ARBA" id="ARBA00022670"/>
    </source>
</evidence>
<dbReference type="GO" id="GO:0006508">
    <property type="term" value="P:proteolysis"/>
    <property type="evidence" value="ECO:0007669"/>
    <property type="project" value="UniProtKB-KW"/>
</dbReference>
<dbReference type="GO" id="GO:0005615">
    <property type="term" value="C:extracellular space"/>
    <property type="evidence" value="ECO:0007669"/>
    <property type="project" value="TreeGrafter"/>
</dbReference>
<reference evidence="10" key="1">
    <citation type="submission" date="2016-10" db="EMBL/GenBank/DDBJ databases">
        <authorList>
            <person name="Varghese N."/>
            <person name="Submissions S."/>
        </authorList>
    </citation>
    <scope>NUCLEOTIDE SEQUENCE [LARGE SCALE GENOMIC DNA]</scope>
    <source>
        <strain evidence="10">DSM 16858</strain>
    </source>
</reference>
<dbReference type="Gene3D" id="3.30.70.80">
    <property type="entry name" value="Peptidase S8 propeptide/proteinase inhibitor I9"/>
    <property type="match status" value="1"/>
</dbReference>
<dbReference type="PANTHER" id="PTHR43806:SF11">
    <property type="entry name" value="CEREVISIN-RELATED"/>
    <property type="match status" value="1"/>
</dbReference>
<evidence type="ECO:0000313" key="10">
    <source>
        <dbReference type="Proteomes" id="UP000199181"/>
    </source>
</evidence>
<dbReference type="GO" id="GO:0004252">
    <property type="term" value="F:serine-type endopeptidase activity"/>
    <property type="evidence" value="ECO:0007669"/>
    <property type="project" value="InterPro"/>
</dbReference>
<dbReference type="Pfam" id="PF05922">
    <property type="entry name" value="Inhibitor_I9"/>
    <property type="match status" value="1"/>
</dbReference>
<feature type="signal peptide" evidence="6">
    <location>
        <begin position="1"/>
        <end position="20"/>
    </location>
</feature>
<dbReference type="InterPro" id="IPR010259">
    <property type="entry name" value="S8pro/Inhibitor_I9"/>
</dbReference>
<evidence type="ECO:0000259" key="8">
    <source>
        <dbReference type="Pfam" id="PF05922"/>
    </source>
</evidence>
<feature type="domain" description="Inhibitor I9" evidence="8">
    <location>
        <begin position="71"/>
        <end position="113"/>
    </location>
</feature>
<dbReference type="SUPFAM" id="SSF52743">
    <property type="entry name" value="Subtilisin-like"/>
    <property type="match status" value="1"/>
</dbReference>
<dbReference type="PANTHER" id="PTHR43806">
    <property type="entry name" value="PEPTIDASE S8"/>
    <property type="match status" value="1"/>
</dbReference>
<evidence type="ECO:0000259" key="7">
    <source>
        <dbReference type="Pfam" id="PF00082"/>
    </source>
</evidence>
<comment type="similarity">
    <text evidence="1 5">Belongs to the peptidase S8 family.</text>
</comment>
<feature type="chain" id="PRO_5011503486" evidence="6">
    <location>
        <begin position="21"/>
        <end position="403"/>
    </location>
</feature>
<dbReference type="PROSITE" id="PS51892">
    <property type="entry name" value="SUBTILASE"/>
    <property type="match status" value="1"/>
</dbReference>
<dbReference type="FunFam" id="3.40.50.200:FF:000016">
    <property type="entry name" value="Proprotein convertase subtilisin/kexin type 9"/>
    <property type="match status" value="1"/>
</dbReference>
<dbReference type="Proteomes" id="UP000199181">
    <property type="component" value="Unassembled WGS sequence"/>
</dbReference>
<evidence type="ECO:0000256" key="4">
    <source>
        <dbReference type="ARBA" id="ARBA00022825"/>
    </source>
</evidence>
<evidence type="ECO:0000256" key="3">
    <source>
        <dbReference type="ARBA" id="ARBA00022801"/>
    </source>
</evidence>
<dbReference type="InterPro" id="IPR034193">
    <property type="entry name" value="PCSK9_ProteinaseK-like"/>
</dbReference>
<protein>
    <submittedName>
        <fullName evidence="9">Serine protease</fullName>
    </submittedName>
</protein>
<evidence type="ECO:0000256" key="6">
    <source>
        <dbReference type="SAM" id="SignalP"/>
    </source>
</evidence>
<dbReference type="InterPro" id="IPR015500">
    <property type="entry name" value="Peptidase_S8_subtilisin-rel"/>
</dbReference>
<proteinExistence type="inferred from homology"/>
<gene>
    <name evidence="9" type="ORF">SAMN05443639_102281</name>
</gene>
<keyword evidence="3" id="KW-0378">Hydrolase</keyword>
<dbReference type="PRINTS" id="PR00723">
    <property type="entry name" value="SUBTILISIN"/>
</dbReference>
<dbReference type="Gene3D" id="3.40.50.200">
    <property type="entry name" value="Peptidase S8/S53 domain"/>
    <property type="match status" value="1"/>
</dbReference>
<sequence length="403" mass="41182">MSFSKKSLVSLSLVSLVACGQDVPAGEATPPSAVGTVENFLRSERAVAGQYVVMLKEGTGEVEAVSKELSRRYGGEVFEVYTRVARGFAVRMSEAAAKSLARHPSVALVEEDGRFQEVEEGFSLQTVQPTSSAGLDRIDQHTLPLNGTFTYVQTGAGVHAYILSTGIRKTHVEFQPNQAVPGYDAVTPGGDASDCAGVGTHSAGIVGGAQYGVAKGVKLWAVKIIDCQGGSTTSRIISGLNWVAVNRLSPAVVQLAIEGAGSAALDSAVVNLINSGVPVVVAAGNSGANACNFSPGRVPQAITVAASNTNDTVLTLSNFGSCIDLYAPGVATAAWHTSDTAYQTLTGGTPATAFVTGVMALYLQGNPGASPAAASSVLSLNATPGVLTGVPAGSANRLLYTNY</sequence>
<dbReference type="RefSeq" id="WP_093516447.1">
    <property type="nucleotide sequence ID" value="NZ_FOIJ01000002.1"/>
</dbReference>
<dbReference type="InterPro" id="IPR036852">
    <property type="entry name" value="Peptidase_S8/S53_dom_sf"/>
</dbReference>
<keyword evidence="4" id="KW-0720">Serine protease</keyword>
<dbReference type="CDD" id="cd04077">
    <property type="entry name" value="Peptidases_S8_PCSK9_ProteinaseK_like"/>
    <property type="match status" value="1"/>
</dbReference>
<keyword evidence="6" id="KW-0732">Signal</keyword>
<dbReference type="InterPro" id="IPR000209">
    <property type="entry name" value="Peptidase_S8/S53_dom"/>
</dbReference>
<dbReference type="Pfam" id="PF00082">
    <property type="entry name" value="Peptidase_S8"/>
    <property type="match status" value="1"/>
</dbReference>
<dbReference type="EMBL" id="FOIJ01000002">
    <property type="protein sequence ID" value="SET24079.1"/>
    <property type="molecule type" value="Genomic_DNA"/>
</dbReference>
<feature type="domain" description="Peptidase S8/S53" evidence="7">
    <location>
        <begin position="162"/>
        <end position="385"/>
    </location>
</feature>
<keyword evidence="10" id="KW-1185">Reference proteome</keyword>
<accession>A0A1I0CWE9</accession>
<dbReference type="PROSITE" id="PS51257">
    <property type="entry name" value="PROKAR_LIPOPROTEIN"/>
    <property type="match status" value="1"/>
</dbReference>
<name>A0A1I0CWE9_9BACT</name>
<evidence type="ECO:0000313" key="9">
    <source>
        <dbReference type="EMBL" id="SET24079.1"/>
    </source>
</evidence>
<dbReference type="SUPFAM" id="SSF54897">
    <property type="entry name" value="Protease propeptides/inhibitors"/>
    <property type="match status" value="1"/>
</dbReference>
<evidence type="ECO:0000256" key="5">
    <source>
        <dbReference type="PROSITE-ProRule" id="PRU01240"/>
    </source>
</evidence>
<organism evidence="9 10">
    <name type="scientific">Stigmatella erecta</name>
    <dbReference type="NCBI Taxonomy" id="83460"/>
    <lineage>
        <taxon>Bacteria</taxon>
        <taxon>Pseudomonadati</taxon>
        <taxon>Myxococcota</taxon>
        <taxon>Myxococcia</taxon>
        <taxon>Myxococcales</taxon>
        <taxon>Cystobacterineae</taxon>
        <taxon>Archangiaceae</taxon>
        <taxon>Stigmatella</taxon>
    </lineage>
</organism>